<dbReference type="InterPro" id="IPR008921">
    <property type="entry name" value="DNA_pol3_clamp-load_cplx_C"/>
</dbReference>
<dbReference type="PANTHER" id="PTHR34388">
    <property type="entry name" value="DNA POLYMERASE III SUBUNIT DELTA"/>
    <property type="match status" value="1"/>
</dbReference>
<comment type="caution">
    <text evidence="11">The sequence shown here is derived from an EMBL/GenBank/DDBJ whole genome shotgun (WGS) entry which is preliminary data.</text>
</comment>
<name>A0ABV0F4X2_9ENTE</name>
<dbReference type="SUPFAM" id="SSF48019">
    <property type="entry name" value="post-AAA+ oligomerization domain-like"/>
    <property type="match status" value="1"/>
</dbReference>
<dbReference type="InterPro" id="IPR048466">
    <property type="entry name" value="DNA_pol3_delta-like_C"/>
</dbReference>
<organism evidence="11 12">
    <name type="scientific">Enterococcus diestrammenae</name>
    <dbReference type="NCBI Taxonomy" id="1155073"/>
    <lineage>
        <taxon>Bacteria</taxon>
        <taxon>Bacillati</taxon>
        <taxon>Bacillota</taxon>
        <taxon>Bacilli</taxon>
        <taxon>Lactobacillales</taxon>
        <taxon>Enterococcaceae</taxon>
        <taxon>Enterococcus</taxon>
    </lineage>
</organism>
<evidence type="ECO:0000256" key="6">
    <source>
        <dbReference type="ARBA" id="ARBA00022932"/>
    </source>
</evidence>
<dbReference type="InterPro" id="IPR027417">
    <property type="entry name" value="P-loop_NTPase"/>
</dbReference>
<proteinExistence type="inferred from homology"/>
<keyword evidence="5" id="KW-0235">DNA replication</keyword>
<accession>A0ABV0F4X2</accession>
<evidence type="ECO:0000256" key="5">
    <source>
        <dbReference type="ARBA" id="ARBA00022705"/>
    </source>
</evidence>
<dbReference type="Gene3D" id="3.40.50.300">
    <property type="entry name" value="P-loop containing nucleotide triphosphate hydrolases"/>
    <property type="match status" value="1"/>
</dbReference>
<evidence type="ECO:0000313" key="11">
    <source>
        <dbReference type="EMBL" id="MEO1782102.1"/>
    </source>
</evidence>
<evidence type="ECO:0000256" key="3">
    <source>
        <dbReference type="ARBA" id="ARBA00022679"/>
    </source>
</evidence>
<dbReference type="Gene3D" id="1.10.8.60">
    <property type="match status" value="1"/>
</dbReference>
<reference evidence="11" key="1">
    <citation type="submission" date="2016-06" db="EMBL/GenBank/DDBJ databases">
        <authorList>
            <person name="Van Tyne D."/>
        </authorList>
    </citation>
    <scope>NUCLEOTIDE SEQUENCE</scope>
    <source>
        <strain evidence="11">JM9A</strain>
    </source>
</reference>
<evidence type="ECO:0000256" key="4">
    <source>
        <dbReference type="ARBA" id="ARBA00022695"/>
    </source>
</evidence>
<reference evidence="11" key="2">
    <citation type="submission" date="2024-02" db="EMBL/GenBank/DDBJ databases">
        <title>The Genome Sequence of Enterococcus diestrammenae JM9A.</title>
        <authorList>
            <person name="Earl A."/>
            <person name="Manson A."/>
            <person name="Gilmore M."/>
            <person name="Sanders J."/>
            <person name="Shea T."/>
            <person name="Howe W."/>
            <person name="Livny J."/>
            <person name="Cuomo C."/>
            <person name="Neafsey D."/>
            <person name="Birren B."/>
        </authorList>
    </citation>
    <scope>NUCLEOTIDE SEQUENCE</scope>
    <source>
        <strain evidence="11">JM9A</strain>
    </source>
</reference>
<dbReference type="EMBL" id="MAEI02000001">
    <property type="protein sequence ID" value="MEO1782102.1"/>
    <property type="molecule type" value="Genomic_DNA"/>
</dbReference>
<dbReference type="Proteomes" id="UP001429357">
    <property type="component" value="Unassembled WGS sequence"/>
</dbReference>
<evidence type="ECO:0000259" key="10">
    <source>
        <dbReference type="Pfam" id="PF21694"/>
    </source>
</evidence>
<evidence type="ECO:0000256" key="7">
    <source>
        <dbReference type="ARBA" id="ARBA00034754"/>
    </source>
</evidence>
<keyword evidence="3" id="KW-0808">Transferase</keyword>
<dbReference type="InterPro" id="IPR005790">
    <property type="entry name" value="DNA_polIII_delta"/>
</dbReference>
<dbReference type="NCBIfam" id="TIGR01128">
    <property type="entry name" value="holA"/>
    <property type="match status" value="1"/>
</dbReference>
<feature type="domain" description="DNA polymerase III delta N-terminal" evidence="9">
    <location>
        <begin position="19"/>
        <end position="146"/>
    </location>
</feature>
<dbReference type="Pfam" id="PF06144">
    <property type="entry name" value="DNA_pol3_delta"/>
    <property type="match status" value="1"/>
</dbReference>
<evidence type="ECO:0000256" key="1">
    <source>
        <dbReference type="ARBA" id="ARBA00012417"/>
    </source>
</evidence>
<dbReference type="PANTHER" id="PTHR34388:SF1">
    <property type="entry name" value="DNA POLYMERASE III SUBUNIT DELTA"/>
    <property type="match status" value="1"/>
</dbReference>
<evidence type="ECO:0000256" key="2">
    <source>
        <dbReference type="ARBA" id="ARBA00017703"/>
    </source>
</evidence>
<evidence type="ECO:0000256" key="8">
    <source>
        <dbReference type="ARBA" id="ARBA00049244"/>
    </source>
</evidence>
<comment type="similarity">
    <text evidence="7">Belongs to the DNA polymerase HolA subunit family.</text>
</comment>
<keyword evidence="4" id="KW-0548">Nucleotidyltransferase</keyword>
<dbReference type="InterPro" id="IPR010372">
    <property type="entry name" value="DNA_pol3_delta_N"/>
</dbReference>
<keyword evidence="6" id="KW-0239">DNA-directed DNA polymerase</keyword>
<keyword evidence="12" id="KW-1185">Reference proteome</keyword>
<dbReference type="EC" id="2.7.7.7" evidence="1"/>
<evidence type="ECO:0000313" key="12">
    <source>
        <dbReference type="Proteomes" id="UP001429357"/>
    </source>
</evidence>
<dbReference type="SUPFAM" id="SSF52540">
    <property type="entry name" value="P-loop containing nucleoside triphosphate hydrolases"/>
    <property type="match status" value="1"/>
</dbReference>
<sequence>MDAQSALTAIKTQPLASIYLVLGKEQYLQDKIRQAFMERLQLTKDDLDLVVFDMEQDYLNLVVAEADTLPLFSSEDKRLILVENPFFLTAEKKTAAPEHDFADFLTYLQHPADTAVIVFIAPYEKLDERKKITKAIKKAATVIEAQPLSEKDATVYLKRSVENSGLVMDRKTLDLFIQLTDLDLAKGMRELEKLVLYAGADKIITPEILLALVPKTLDHNLFDLTNYLLTGQTEAALRLYQDLLLQGEETIKLNAILLSQLRLLLQTQILMKQGNQQSNIASILGVHPYRVKLAMQQARRFSLSTLMKVYDQLIENDYLVKTGIMDKELLFELTILEAADQF</sequence>
<dbReference type="Pfam" id="PF21694">
    <property type="entry name" value="DNA_pol3_delta_C"/>
    <property type="match status" value="1"/>
</dbReference>
<comment type="catalytic activity">
    <reaction evidence="8">
        <text>DNA(n) + a 2'-deoxyribonucleoside 5'-triphosphate = DNA(n+1) + diphosphate</text>
        <dbReference type="Rhea" id="RHEA:22508"/>
        <dbReference type="Rhea" id="RHEA-COMP:17339"/>
        <dbReference type="Rhea" id="RHEA-COMP:17340"/>
        <dbReference type="ChEBI" id="CHEBI:33019"/>
        <dbReference type="ChEBI" id="CHEBI:61560"/>
        <dbReference type="ChEBI" id="CHEBI:173112"/>
        <dbReference type="EC" id="2.7.7.7"/>
    </reaction>
</comment>
<dbReference type="RefSeq" id="WP_161870501.1">
    <property type="nucleotide sequence ID" value="NZ_MAEI02000001.1"/>
</dbReference>
<evidence type="ECO:0000259" key="9">
    <source>
        <dbReference type="Pfam" id="PF06144"/>
    </source>
</evidence>
<feature type="domain" description="DNA polymerase III delta subunit-like C-terminal" evidence="10">
    <location>
        <begin position="219"/>
        <end position="337"/>
    </location>
</feature>
<protein>
    <recommendedName>
        <fullName evidence="2">DNA polymerase III subunit delta</fullName>
        <ecNumber evidence="1">2.7.7.7</ecNumber>
    </recommendedName>
</protein>
<dbReference type="Gene3D" id="1.20.272.10">
    <property type="match status" value="1"/>
</dbReference>
<gene>
    <name evidence="11" type="ORF">BAU18_001695</name>
</gene>